<gene>
    <name evidence="2" type="ORF">NFI88_03080</name>
</gene>
<dbReference type="EMBL" id="JAMZEJ010000002">
    <property type="protein sequence ID" value="MCQ8239822.1"/>
    <property type="molecule type" value="Genomic_DNA"/>
</dbReference>
<reference evidence="2 3" key="1">
    <citation type="submission" date="2022-06" db="EMBL/GenBank/DDBJ databases">
        <title>Rhizosaccharibacter gen. nov. sp. nov. KSS12, endophytic bacteria isolated from sugarcane.</title>
        <authorList>
            <person name="Pitiwittayakul N."/>
        </authorList>
    </citation>
    <scope>NUCLEOTIDE SEQUENCE [LARGE SCALE GENOMIC DNA]</scope>
    <source>
        <strain evidence="2 3">KSS12</strain>
    </source>
</reference>
<organism evidence="2 3">
    <name type="scientific">Rhizosaccharibacter radicis</name>
    <dbReference type="NCBI Taxonomy" id="2782605"/>
    <lineage>
        <taxon>Bacteria</taxon>
        <taxon>Pseudomonadati</taxon>
        <taxon>Pseudomonadota</taxon>
        <taxon>Alphaproteobacteria</taxon>
        <taxon>Acetobacterales</taxon>
        <taxon>Acetobacteraceae</taxon>
        <taxon>Rhizosaccharibacter</taxon>
    </lineage>
</organism>
<protein>
    <recommendedName>
        <fullName evidence="4">DUF3304 domain-containing protein</fullName>
    </recommendedName>
</protein>
<sequence length="200" mass="21723">MRAVRARDMVGSMRHDGSGSLSASHARKRLSRGEPGQEGRGGSAPLTRLRRAGVLLLSLAAAGCAREPTGPIVGDWRGSQPSIVIWYRTVTELVLKGPPTAMSGTYELANITPGLLAGSGGGYRRWSDRWEVRMLRDADNKPYEVIHLFNAPGIQRPDYALTTDGLLIPVDDVRHPDFSAAARQIALYPLPRTAHGYGRL</sequence>
<proteinExistence type="predicted"/>
<evidence type="ECO:0008006" key="4">
    <source>
        <dbReference type="Google" id="ProtNLM"/>
    </source>
</evidence>
<evidence type="ECO:0000313" key="3">
    <source>
        <dbReference type="Proteomes" id="UP001524547"/>
    </source>
</evidence>
<keyword evidence="3" id="KW-1185">Reference proteome</keyword>
<feature type="compositionally biased region" description="Basic and acidic residues" evidence="1">
    <location>
        <begin position="1"/>
        <end position="17"/>
    </location>
</feature>
<accession>A0ABT1VU09</accession>
<dbReference type="RefSeq" id="WP_422918566.1">
    <property type="nucleotide sequence ID" value="NZ_JAMZEJ010000002.1"/>
</dbReference>
<evidence type="ECO:0000313" key="2">
    <source>
        <dbReference type="EMBL" id="MCQ8239822.1"/>
    </source>
</evidence>
<feature type="region of interest" description="Disordered" evidence="1">
    <location>
        <begin position="1"/>
        <end position="45"/>
    </location>
</feature>
<comment type="caution">
    <text evidence="2">The sequence shown here is derived from an EMBL/GenBank/DDBJ whole genome shotgun (WGS) entry which is preliminary data.</text>
</comment>
<name>A0ABT1VU09_9PROT</name>
<evidence type="ECO:0000256" key="1">
    <source>
        <dbReference type="SAM" id="MobiDB-lite"/>
    </source>
</evidence>
<dbReference type="Proteomes" id="UP001524547">
    <property type="component" value="Unassembled WGS sequence"/>
</dbReference>